<dbReference type="EMBL" id="CP051774">
    <property type="protein sequence ID" value="QJE97899.1"/>
    <property type="molecule type" value="Genomic_DNA"/>
</dbReference>
<accession>A0A858RNJ0</accession>
<dbReference type="RefSeq" id="WP_169456325.1">
    <property type="nucleotide sequence ID" value="NZ_CP051774.1"/>
</dbReference>
<feature type="domain" description="HTH luxR-type" evidence="1">
    <location>
        <begin position="197"/>
        <end position="254"/>
    </location>
</feature>
<gene>
    <name evidence="2" type="ORF">HHL09_19615</name>
</gene>
<protein>
    <submittedName>
        <fullName evidence="2">Helix-turn-helix transcriptional regulator</fullName>
    </submittedName>
</protein>
<dbReference type="InterPro" id="IPR000792">
    <property type="entry name" value="Tscrpt_reg_LuxR_C"/>
</dbReference>
<dbReference type="KEGG" id="luo:HHL09_19615"/>
<dbReference type="Proteomes" id="UP000501812">
    <property type="component" value="Chromosome"/>
</dbReference>
<dbReference type="SUPFAM" id="SSF46894">
    <property type="entry name" value="C-terminal effector domain of the bipartite response regulators"/>
    <property type="match status" value="1"/>
</dbReference>
<dbReference type="Gene3D" id="1.10.10.10">
    <property type="entry name" value="Winged helix-like DNA-binding domain superfamily/Winged helix DNA-binding domain"/>
    <property type="match status" value="1"/>
</dbReference>
<dbReference type="GO" id="GO:0003677">
    <property type="term" value="F:DNA binding"/>
    <property type="evidence" value="ECO:0007669"/>
    <property type="project" value="InterPro"/>
</dbReference>
<evidence type="ECO:0000313" key="3">
    <source>
        <dbReference type="Proteomes" id="UP000501812"/>
    </source>
</evidence>
<reference evidence="2 3" key="1">
    <citation type="submission" date="2020-04" db="EMBL/GenBank/DDBJ databases">
        <title>Luteolibacter sp. G-1-1-1 isolated from soil.</title>
        <authorList>
            <person name="Dahal R.H."/>
        </authorList>
    </citation>
    <scope>NUCLEOTIDE SEQUENCE [LARGE SCALE GENOMIC DNA]</scope>
    <source>
        <strain evidence="2 3">G-1-1-1</strain>
    </source>
</reference>
<dbReference type="AlphaFoldDB" id="A0A858RNJ0"/>
<evidence type="ECO:0000259" key="1">
    <source>
        <dbReference type="SMART" id="SM00421"/>
    </source>
</evidence>
<sequence>MTGIQRERVHQLWDSLTDFPASETERALEHLMASIAKMIGAGNAYWLGYIRLCVPVPDDPLKGLRPGAGRYLHPTPAHSESARGQTGQWNRRQVNEGYVRAARDVGQFRSFRLRKEMRPAYFEEEFYQTFHASRGFHDQCIVFFPVNDDYESMFNFQRVGVARDFTAAEEAIAAYALRGIKWFHRQVALSYGLLLAETPLTPLQRQITRLLLTERSEKQIAAEIGRTPGMTHKHITEIFRKFGVNGRADLMAIWLGKGKAT</sequence>
<name>A0A858RNJ0_9BACT</name>
<dbReference type="GO" id="GO:0006355">
    <property type="term" value="P:regulation of DNA-templated transcription"/>
    <property type="evidence" value="ECO:0007669"/>
    <property type="project" value="InterPro"/>
</dbReference>
<dbReference type="InterPro" id="IPR036388">
    <property type="entry name" value="WH-like_DNA-bd_sf"/>
</dbReference>
<keyword evidence="3" id="KW-1185">Reference proteome</keyword>
<organism evidence="2 3">
    <name type="scientific">Luteolibacter luteus</name>
    <dbReference type="NCBI Taxonomy" id="2728835"/>
    <lineage>
        <taxon>Bacteria</taxon>
        <taxon>Pseudomonadati</taxon>
        <taxon>Verrucomicrobiota</taxon>
        <taxon>Verrucomicrobiia</taxon>
        <taxon>Verrucomicrobiales</taxon>
        <taxon>Verrucomicrobiaceae</taxon>
        <taxon>Luteolibacter</taxon>
    </lineage>
</organism>
<proteinExistence type="predicted"/>
<dbReference type="SMART" id="SM00421">
    <property type="entry name" value="HTH_LUXR"/>
    <property type="match status" value="1"/>
</dbReference>
<dbReference type="InterPro" id="IPR016032">
    <property type="entry name" value="Sig_transdc_resp-reg_C-effctor"/>
</dbReference>
<evidence type="ECO:0000313" key="2">
    <source>
        <dbReference type="EMBL" id="QJE97899.1"/>
    </source>
</evidence>